<organism evidence="1 2">
    <name type="scientific">Pyxicephalus adspersus</name>
    <name type="common">African bullfrog</name>
    <dbReference type="NCBI Taxonomy" id="30357"/>
    <lineage>
        <taxon>Eukaryota</taxon>
        <taxon>Metazoa</taxon>
        <taxon>Chordata</taxon>
        <taxon>Craniata</taxon>
        <taxon>Vertebrata</taxon>
        <taxon>Euteleostomi</taxon>
        <taxon>Amphibia</taxon>
        <taxon>Batrachia</taxon>
        <taxon>Anura</taxon>
        <taxon>Neobatrachia</taxon>
        <taxon>Ranoidea</taxon>
        <taxon>Pyxicephalidae</taxon>
        <taxon>Pyxicephalinae</taxon>
        <taxon>Pyxicephalus</taxon>
    </lineage>
</organism>
<dbReference type="GO" id="GO:0007131">
    <property type="term" value="P:reciprocal meiotic recombination"/>
    <property type="evidence" value="ECO:0007669"/>
    <property type="project" value="TreeGrafter"/>
</dbReference>
<accession>A0AAV3A182</accession>
<evidence type="ECO:0000313" key="1">
    <source>
        <dbReference type="EMBL" id="DBA18081.1"/>
    </source>
</evidence>
<dbReference type="GO" id="GO:0005694">
    <property type="term" value="C:chromosome"/>
    <property type="evidence" value="ECO:0007669"/>
    <property type="project" value="TreeGrafter"/>
</dbReference>
<protein>
    <submittedName>
        <fullName evidence="1">Uncharacterized protein</fullName>
    </submittedName>
</protein>
<dbReference type="PANTHER" id="PTHR31408">
    <property type="entry name" value="HYPOTHETICAL PROTEIN LOC689986"/>
    <property type="match status" value="1"/>
</dbReference>
<keyword evidence="2" id="KW-1185">Reference proteome</keyword>
<dbReference type="PANTHER" id="PTHR31408:SF2">
    <property type="entry name" value="PROTEIN SPO16 HOMOLOG"/>
    <property type="match status" value="1"/>
</dbReference>
<dbReference type="InterPro" id="IPR027857">
    <property type="entry name" value="SCRE"/>
</dbReference>
<dbReference type="GO" id="GO:0007130">
    <property type="term" value="P:synaptonemal complex assembly"/>
    <property type="evidence" value="ECO:0007669"/>
    <property type="project" value="InterPro"/>
</dbReference>
<dbReference type="EMBL" id="DYDO01000009">
    <property type="protein sequence ID" value="DBA18081.1"/>
    <property type="molecule type" value="Genomic_DNA"/>
</dbReference>
<gene>
    <name evidence="1" type="ORF">GDO54_016371</name>
</gene>
<evidence type="ECO:0000313" key="2">
    <source>
        <dbReference type="Proteomes" id="UP001181693"/>
    </source>
</evidence>
<dbReference type="AlphaFoldDB" id="A0AAV3A182"/>
<name>A0AAV3A182_PYXAD</name>
<comment type="caution">
    <text evidence="1">The sequence shown here is derived from an EMBL/GenBank/DDBJ whole genome shotgun (WGS) entry which is preliminary data.</text>
</comment>
<sequence>MAAQSIKKTEIWSTTVIMSNKLKDHEVATSLQSQQHKVRFSESVQSGSIIFPLSGIAFLLANAEELFNTPIEAVHDMIQQFISVHRNSFLVIVAALHGLEEKDLMFRIQLRFLGSNLRIIPAHNSADAVKSMLTVAKATCKPHIENILDKLLQAKMHIVENSPVWKKLDQM</sequence>
<dbReference type="Proteomes" id="UP001181693">
    <property type="component" value="Unassembled WGS sequence"/>
</dbReference>
<reference evidence="1" key="1">
    <citation type="thesis" date="2020" institute="ProQuest LLC" country="789 East Eisenhower Parkway, Ann Arbor, MI, USA">
        <title>Comparative Genomics and Chromosome Evolution.</title>
        <authorList>
            <person name="Mudd A.B."/>
        </authorList>
    </citation>
    <scope>NUCLEOTIDE SEQUENCE</scope>
    <source>
        <strain evidence="1">1538</strain>
        <tissue evidence="1">Blood</tissue>
    </source>
</reference>
<proteinExistence type="predicted"/>
<dbReference type="Pfam" id="PF15162">
    <property type="entry name" value="SCRE"/>
    <property type="match status" value="1"/>
</dbReference>